<dbReference type="AlphaFoldDB" id="A0AAU9K5R6"/>
<evidence type="ECO:0000313" key="2">
    <source>
        <dbReference type="Proteomes" id="UP001162131"/>
    </source>
</evidence>
<gene>
    <name evidence="1" type="ORF">BSTOLATCC_MIC46503</name>
</gene>
<proteinExistence type="predicted"/>
<protein>
    <submittedName>
        <fullName evidence="1">Uncharacterized protein</fullName>
    </submittedName>
</protein>
<keyword evidence="2" id="KW-1185">Reference proteome</keyword>
<reference evidence="1" key="1">
    <citation type="submission" date="2021-09" db="EMBL/GenBank/DDBJ databases">
        <authorList>
            <consortium name="AG Swart"/>
            <person name="Singh M."/>
            <person name="Singh A."/>
            <person name="Seah K."/>
            <person name="Emmerich C."/>
        </authorList>
    </citation>
    <scope>NUCLEOTIDE SEQUENCE</scope>
    <source>
        <strain evidence="1">ATCC30299</strain>
    </source>
</reference>
<name>A0AAU9K5R6_9CILI</name>
<sequence>MNSKTVFEDSRHNDTEIYTIQIENSICDTHNLLDVPQIYPYIQTSFKSFQAQHPQLVKVLMDMKTPSPCRVASDKHQPKSGCLKNLIKIVPNIQNNDPATENSWNNSRNSHDKAPVVLNFKRSSILARRTQI</sequence>
<accession>A0AAU9K5R6</accession>
<comment type="caution">
    <text evidence="1">The sequence shown here is derived from an EMBL/GenBank/DDBJ whole genome shotgun (WGS) entry which is preliminary data.</text>
</comment>
<evidence type="ECO:0000313" key="1">
    <source>
        <dbReference type="EMBL" id="CAG9328505.1"/>
    </source>
</evidence>
<dbReference type="Proteomes" id="UP001162131">
    <property type="component" value="Unassembled WGS sequence"/>
</dbReference>
<dbReference type="EMBL" id="CAJZBQ010000046">
    <property type="protein sequence ID" value="CAG9328505.1"/>
    <property type="molecule type" value="Genomic_DNA"/>
</dbReference>
<organism evidence="1 2">
    <name type="scientific">Blepharisma stoltei</name>
    <dbReference type="NCBI Taxonomy" id="1481888"/>
    <lineage>
        <taxon>Eukaryota</taxon>
        <taxon>Sar</taxon>
        <taxon>Alveolata</taxon>
        <taxon>Ciliophora</taxon>
        <taxon>Postciliodesmatophora</taxon>
        <taxon>Heterotrichea</taxon>
        <taxon>Heterotrichida</taxon>
        <taxon>Blepharismidae</taxon>
        <taxon>Blepharisma</taxon>
    </lineage>
</organism>